<reference evidence="2" key="1">
    <citation type="journal article" date="2023" name="Insect Mol. Biol.">
        <title>Genome sequencing provides insights into the evolution of gene families encoding plant cell wall-degrading enzymes in longhorned beetles.</title>
        <authorList>
            <person name="Shin N.R."/>
            <person name="Okamura Y."/>
            <person name="Kirsch R."/>
            <person name="Pauchet Y."/>
        </authorList>
    </citation>
    <scope>NUCLEOTIDE SEQUENCE</scope>
    <source>
        <strain evidence="2">AMC_N1</strain>
    </source>
</reference>
<proteinExistence type="predicted"/>
<accession>A0AAV8YWE8</accession>
<keyword evidence="3" id="KW-1185">Reference proteome</keyword>
<comment type="caution">
    <text evidence="2">The sequence shown here is derived from an EMBL/GenBank/DDBJ whole genome shotgun (WGS) entry which is preliminary data.</text>
</comment>
<dbReference type="EMBL" id="JAPWTK010000035">
    <property type="protein sequence ID" value="KAJ8955889.1"/>
    <property type="molecule type" value="Genomic_DNA"/>
</dbReference>
<name>A0AAV8YWE8_9CUCU</name>
<dbReference type="AlphaFoldDB" id="A0AAV8YWE8"/>
<sequence length="114" mass="13232">MSADINGAKEERVYFLSVVSTFKSYREQSLLRIRHKEKCLETLPWHHKKWLTKYREDLDAIKSCIEKNSELLPVVLNNAHTIFDNVYSNETSHSEQEVGTCPRAWTRSSPCSSS</sequence>
<evidence type="ECO:0000313" key="2">
    <source>
        <dbReference type="EMBL" id="KAJ8955889.1"/>
    </source>
</evidence>
<evidence type="ECO:0000313" key="3">
    <source>
        <dbReference type="Proteomes" id="UP001162162"/>
    </source>
</evidence>
<organism evidence="2 3">
    <name type="scientific">Aromia moschata</name>
    <dbReference type="NCBI Taxonomy" id="1265417"/>
    <lineage>
        <taxon>Eukaryota</taxon>
        <taxon>Metazoa</taxon>
        <taxon>Ecdysozoa</taxon>
        <taxon>Arthropoda</taxon>
        <taxon>Hexapoda</taxon>
        <taxon>Insecta</taxon>
        <taxon>Pterygota</taxon>
        <taxon>Neoptera</taxon>
        <taxon>Endopterygota</taxon>
        <taxon>Coleoptera</taxon>
        <taxon>Polyphaga</taxon>
        <taxon>Cucujiformia</taxon>
        <taxon>Chrysomeloidea</taxon>
        <taxon>Cerambycidae</taxon>
        <taxon>Cerambycinae</taxon>
        <taxon>Callichromatini</taxon>
        <taxon>Aromia</taxon>
    </lineage>
</organism>
<evidence type="ECO:0000256" key="1">
    <source>
        <dbReference type="SAM" id="MobiDB-lite"/>
    </source>
</evidence>
<dbReference type="Proteomes" id="UP001162162">
    <property type="component" value="Unassembled WGS sequence"/>
</dbReference>
<feature type="region of interest" description="Disordered" evidence="1">
    <location>
        <begin position="90"/>
        <end position="114"/>
    </location>
</feature>
<protein>
    <submittedName>
        <fullName evidence="2">Uncharacterized protein</fullName>
    </submittedName>
</protein>
<gene>
    <name evidence="2" type="ORF">NQ318_005437</name>
</gene>